<dbReference type="GO" id="GO:0000045">
    <property type="term" value="P:autophagosome assembly"/>
    <property type="evidence" value="ECO:0007669"/>
    <property type="project" value="TreeGrafter"/>
</dbReference>
<gene>
    <name evidence="12" type="ORF">Tco025E_03205</name>
</gene>
<dbReference type="Gene3D" id="3.30.1010.10">
    <property type="entry name" value="Phosphatidylinositol 3-kinase Catalytic Subunit, Chain A, domain 4"/>
    <property type="match status" value="1"/>
</dbReference>
<dbReference type="InterPro" id="IPR036940">
    <property type="entry name" value="PI3/4_kinase_cat_sf"/>
</dbReference>
<evidence type="ECO:0000313" key="13">
    <source>
        <dbReference type="Proteomes" id="UP000284403"/>
    </source>
</evidence>
<dbReference type="GeneID" id="40316816"/>
<dbReference type="AlphaFoldDB" id="A0A422PVM9"/>
<dbReference type="InterPro" id="IPR042236">
    <property type="entry name" value="PI3K_accessory_sf"/>
</dbReference>
<evidence type="ECO:0000256" key="6">
    <source>
        <dbReference type="PIRNR" id="PIRNR000587"/>
    </source>
</evidence>
<dbReference type="Gene3D" id="2.60.40.150">
    <property type="entry name" value="C2 domain"/>
    <property type="match status" value="1"/>
</dbReference>
<dbReference type="InterPro" id="IPR057756">
    <property type="entry name" value="PI3-kinase_type3/VPS34_cat"/>
</dbReference>
<dbReference type="GO" id="GO:0048015">
    <property type="term" value="P:phosphatidylinositol-mediated signaling"/>
    <property type="evidence" value="ECO:0007669"/>
    <property type="project" value="TreeGrafter"/>
</dbReference>
<dbReference type="OrthoDB" id="67688at2759"/>
<dbReference type="GO" id="GO:0005768">
    <property type="term" value="C:endosome"/>
    <property type="evidence" value="ECO:0007669"/>
    <property type="project" value="TreeGrafter"/>
</dbReference>
<keyword evidence="4 6" id="KW-0418">Kinase</keyword>
<dbReference type="Gene3D" id="1.25.40.70">
    <property type="entry name" value="Phosphatidylinositol 3-kinase, accessory domain (PIK)"/>
    <property type="match status" value="1"/>
</dbReference>
<dbReference type="PROSITE" id="PS00915">
    <property type="entry name" value="PI3_4_KINASE_1"/>
    <property type="match status" value="1"/>
</dbReference>
<evidence type="ECO:0000259" key="9">
    <source>
        <dbReference type="PROSITE" id="PS50290"/>
    </source>
</evidence>
<name>A0A422PVM9_9TRYP</name>
<dbReference type="GO" id="GO:0016303">
    <property type="term" value="F:1-phosphatidylinositol-3-kinase activity"/>
    <property type="evidence" value="ECO:0007669"/>
    <property type="project" value="UniProtKB-EC"/>
</dbReference>
<dbReference type="Proteomes" id="UP000284403">
    <property type="component" value="Unassembled WGS sequence"/>
</dbReference>
<dbReference type="PANTHER" id="PTHR10048">
    <property type="entry name" value="PHOSPHATIDYLINOSITOL KINASE"/>
    <property type="match status" value="1"/>
</dbReference>
<dbReference type="InterPro" id="IPR000403">
    <property type="entry name" value="PI3/4_kinase_cat_dom"/>
</dbReference>
<dbReference type="SUPFAM" id="SSF49562">
    <property type="entry name" value="C2 domain (Calcium/lipid-binding domain, CaLB)"/>
    <property type="match status" value="1"/>
</dbReference>
<sequence>MATNESNVVHALRERKHYDAFHWVPPSGEFIAANDVKDYFMICLRAIGGWSPRRSDCDEEEEEDGEGGKGEGQELPEEAEGGKPSIAVQLGGEKWRRRRWRWRSRGGAETLFVTLQMLHMGQPVTPLLRSSHTRTDACALEEWIIFPIAVCDVPLDAVVECRVYSRHGLVGDKTFHPFTASGRLKTGPRCYRLCTDGAAGLRETAPPQWELLARDLHDGLMQAVPWMDKLVERRLTEMHGAREDASRTAVAAGCASPTLSLLFPLLRGRLPVFHLSVPQNMLPAVPPSMPPPTTPTRPYVDLCVGDENLCEAKAHALSKSLFLISDADAEAQPGPVERRQLQEILHKPLIHLEGLKVDDELLLWRFRFFLARDPAYFVLFMRCVNWCNEAERQEALKVMQQWKPISFSQALVCVSFYFREVAYVRRYAISLLARHSDDHLLRFLLQLVQGVRYDVKDELEQFLVRRALGCWELCSTLFWYVHVETLLERSAAPDSRHGQERERYAEFLQHLLVAVEEVKPHFLQRLRRQVKLTGVLRCLYRTILKDPRDRVRRMEFATTLIDSKKCGIHELFASPAEARGGGKAADGASAVTLPTHPCFVAENITSDGFYLFKSAKMPMKVPFIVRPGGGGGSRTAAPEAADSPGPTFVPLVTPASEVGIIFKSGDDVRQDQLVVQLVQLIDAMLRQDGLDLCLSPYRVLATGPMEGLVELVPNTVTFQSVQRDIAGYIRSHNETAEKYEAALCRFTKSFAGYCVLTFILGIGDRHLENLLVTHDGRLLHIDFGYILGNDPKPFPPPMKINKEMVETLGGPQSERYAEFKLYCCSSYNIVRKHAPLILSMLLLMVDASIPQISGDGKVDPRVNLLKVQDKLRLDLSNAQAAQYITNVIADSVGSIFTNLWDVIHVAAQATRH</sequence>
<dbReference type="InterPro" id="IPR016024">
    <property type="entry name" value="ARM-type_fold"/>
</dbReference>
<dbReference type="GO" id="GO:0034271">
    <property type="term" value="C:phosphatidylinositol 3-kinase complex, class III, type I"/>
    <property type="evidence" value="ECO:0007669"/>
    <property type="project" value="TreeGrafter"/>
</dbReference>
<dbReference type="InterPro" id="IPR002420">
    <property type="entry name" value="PI3K-type_C2_dom"/>
</dbReference>
<dbReference type="InterPro" id="IPR035892">
    <property type="entry name" value="C2_domain_sf"/>
</dbReference>
<dbReference type="Gene3D" id="1.10.1070.11">
    <property type="entry name" value="Phosphatidylinositol 3-/4-kinase, catalytic domain"/>
    <property type="match status" value="1"/>
</dbReference>
<evidence type="ECO:0000256" key="1">
    <source>
        <dbReference type="ARBA" id="ARBA00012073"/>
    </source>
</evidence>
<comment type="similarity">
    <text evidence="6 7">Belongs to the PI3/PI4-kinase family.</text>
</comment>
<dbReference type="SUPFAM" id="SSF48371">
    <property type="entry name" value="ARM repeat"/>
    <property type="match status" value="1"/>
</dbReference>
<dbReference type="SMART" id="SM00146">
    <property type="entry name" value="PI3Kc"/>
    <property type="match status" value="1"/>
</dbReference>
<dbReference type="InterPro" id="IPR011009">
    <property type="entry name" value="Kinase-like_dom_sf"/>
</dbReference>
<dbReference type="EC" id="2.7.1.137" evidence="1"/>
<evidence type="ECO:0000313" key="12">
    <source>
        <dbReference type="EMBL" id="RNF21801.1"/>
    </source>
</evidence>
<dbReference type="GO" id="GO:0034272">
    <property type="term" value="C:phosphatidylinositol 3-kinase complex, class III, type II"/>
    <property type="evidence" value="ECO:0007669"/>
    <property type="project" value="TreeGrafter"/>
</dbReference>
<dbReference type="PANTHER" id="PTHR10048:SF7">
    <property type="entry name" value="PHOSPHATIDYLINOSITOL 3-KINASE CATALYTIC SUBUNIT TYPE 3"/>
    <property type="match status" value="1"/>
</dbReference>
<dbReference type="InterPro" id="IPR015433">
    <property type="entry name" value="PI3/4_kinase"/>
</dbReference>
<dbReference type="PIRSF" id="PIRSF000587">
    <property type="entry name" value="PI3K_Vps34"/>
    <property type="match status" value="1"/>
</dbReference>
<organism evidence="12 13">
    <name type="scientific">Trypanosoma conorhini</name>
    <dbReference type="NCBI Taxonomy" id="83891"/>
    <lineage>
        <taxon>Eukaryota</taxon>
        <taxon>Discoba</taxon>
        <taxon>Euglenozoa</taxon>
        <taxon>Kinetoplastea</taxon>
        <taxon>Metakinetoplastina</taxon>
        <taxon>Trypanosomatida</taxon>
        <taxon>Trypanosomatidae</taxon>
        <taxon>Trypanosoma</taxon>
    </lineage>
</organism>
<keyword evidence="13" id="KW-1185">Reference proteome</keyword>
<dbReference type="InterPro" id="IPR018936">
    <property type="entry name" value="PI3/4_kinase_CS"/>
</dbReference>
<evidence type="ECO:0000259" key="11">
    <source>
        <dbReference type="PROSITE" id="PS51547"/>
    </source>
</evidence>
<dbReference type="SMART" id="SM00145">
    <property type="entry name" value="PI3Ka"/>
    <property type="match status" value="1"/>
</dbReference>
<reference evidence="12 13" key="1">
    <citation type="journal article" date="2018" name="BMC Genomics">
        <title>Genomic comparison of Trypanosoma conorhini and Trypanosoma rangeli to Trypanosoma cruzi strains of high and low virulence.</title>
        <authorList>
            <person name="Bradwell K.R."/>
            <person name="Koparde V.N."/>
            <person name="Matveyev A.V."/>
            <person name="Serrano M.G."/>
            <person name="Alves J.M."/>
            <person name="Parikh H."/>
            <person name="Huang B."/>
            <person name="Lee V."/>
            <person name="Espinosa-Alvarez O."/>
            <person name="Ortiz P.A."/>
            <person name="Costa-Martins A.G."/>
            <person name="Teixeira M.M."/>
            <person name="Buck G.A."/>
        </authorList>
    </citation>
    <scope>NUCLEOTIDE SEQUENCE [LARGE SCALE GENOMIC DNA]</scope>
    <source>
        <strain evidence="12 13">025E</strain>
    </source>
</reference>
<proteinExistence type="inferred from homology"/>
<evidence type="ECO:0000256" key="3">
    <source>
        <dbReference type="ARBA" id="ARBA00022741"/>
    </source>
</evidence>
<evidence type="ECO:0000259" key="10">
    <source>
        <dbReference type="PROSITE" id="PS51545"/>
    </source>
</evidence>
<dbReference type="GO" id="GO:0005524">
    <property type="term" value="F:ATP binding"/>
    <property type="evidence" value="ECO:0007669"/>
    <property type="project" value="UniProtKB-UniRule"/>
</dbReference>
<dbReference type="FunFam" id="1.10.1070.11:FF:000002">
    <property type="entry name" value="Phosphatidylinositol 3-kinase catalytic subunit type 3"/>
    <property type="match status" value="1"/>
</dbReference>
<dbReference type="Pfam" id="PF00613">
    <property type="entry name" value="PI3Ka"/>
    <property type="match status" value="1"/>
</dbReference>
<evidence type="ECO:0000256" key="5">
    <source>
        <dbReference type="ARBA" id="ARBA00022840"/>
    </source>
</evidence>
<dbReference type="PROSITE" id="PS50290">
    <property type="entry name" value="PI3_4_KINASE_3"/>
    <property type="match status" value="1"/>
</dbReference>
<feature type="domain" description="PIK helical" evidence="10">
    <location>
        <begin position="331"/>
        <end position="507"/>
    </location>
</feature>
<dbReference type="GO" id="GO:0006897">
    <property type="term" value="P:endocytosis"/>
    <property type="evidence" value="ECO:0007669"/>
    <property type="project" value="TreeGrafter"/>
</dbReference>
<feature type="region of interest" description="Disordered" evidence="8">
    <location>
        <begin position="53"/>
        <end position="86"/>
    </location>
</feature>
<dbReference type="PROSITE" id="PS51545">
    <property type="entry name" value="PIK_HELICAL"/>
    <property type="match status" value="1"/>
</dbReference>
<evidence type="ECO:0000256" key="8">
    <source>
        <dbReference type="SAM" id="MobiDB-lite"/>
    </source>
</evidence>
<dbReference type="InterPro" id="IPR001263">
    <property type="entry name" value="PI3K_accessory_dom"/>
</dbReference>
<feature type="domain" description="C2 PI3K-type" evidence="11">
    <location>
        <begin position="92"/>
        <end position="234"/>
    </location>
</feature>
<accession>A0A422PVM9</accession>
<dbReference type="CDD" id="cd00896">
    <property type="entry name" value="PI3Kc_III"/>
    <property type="match status" value="1"/>
</dbReference>
<evidence type="ECO:0000256" key="2">
    <source>
        <dbReference type="ARBA" id="ARBA00022679"/>
    </source>
</evidence>
<dbReference type="EMBL" id="MKKU01000148">
    <property type="protein sequence ID" value="RNF21801.1"/>
    <property type="molecule type" value="Genomic_DNA"/>
</dbReference>
<dbReference type="RefSeq" id="XP_029229649.1">
    <property type="nucleotide sequence ID" value="XM_029370125.1"/>
</dbReference>
<dbReference type="PROSITE" id="PS00916">
    <property type="entry name" value="PI3_4_KINASE_2"/>
    <property type="match status" value="1"/>
</dbReference>
<dbReference type="InterPro" id="IPR008290">
    <property type="entry name" value="PI3K_Vps34"/>
</dbReference>
<feature type="domain" description="PI3K/PI4K catalytic" evidence="9">
    <location>
        <begin position="619"/>
        <end position="896"/>
    </location>
</feature>
<evidence type="ECO:0000256" key="4">
    <source>
        <dbReference type="ARBA" id="ARBA00022777"/>
    </source>
</evidence>
<dbReference type="SUPFAM" id="SSF56112">
    <property type="entry name" value="Protein kinase-like (PK-like)"/>
    <property type="match status" value="1"/>
</dbReference>
<dbReference type="Pfam" id="PF00454">
    <property type="entry name" value="PI3_PI4_kinase"/>
    <property type="match status" value="2"/>
</dbReference>
<protein>
    <recommendedName>
        <fullName evidence="1">phosphatidylinositol 3-kinase</fullName>
        <ecNumber evidence="1">2.7.1.137</ecNumber>
    </recommendedName>
</protein>
<evidence type="ECO:0000256" key="7">
    <source>
        <dbReference type="PROSITE-ProRule" id="PRU00880"/>
    </source>
</evidence>
<keyword evidence="3 6" id="KW-0547">Nucleotide-binding</keyword>
<keyword evidence="5 6" id="KW-0067">ATP-binding</keyword>
<keyword evidence="2 6" id="KW-0808">Transferase</keyword>
<dbReference type="PROSITE" id="PS51547">
    <property type="entry name" value="C2_PI3K"/>
    <property type="match status" value="1"/>
</dbReference>
<dbReference type="GO" id="GO:0005777">
    <property type="term" value="C:peroxisome"/>
    <property type="evidence" value="ECO:0007669"/>
    <property type="project" value="TreeGrafter"/>
</dbReference>
<comment type="caution">
    <text evidence="12">The sequence shown here is derived from an EMBL/GenBank/DDBJ whole genome shotgun (WGS) entry which is preliminary data.</text>
</comment>
<dbReference type="GO" id="GO:0000407">
    <property type="term" value="C:phagophore assembly site"/>
    <property type="evidence" value="ECO:0007669"/>
    <property type="project" value="TreeGrafter"/>
</dbReference>